<reference evidence="2" key="1">
    <citation type="submission" date="2014-07" db="EMBL/GenBank/DDBJ databases">
        <authorList>
            <person name="Martin A.A"/>
            <person name="De Silva N."/>
        </authorList>
    </citation>
    <scope>NUCLEOTIDE SEQUENCE</scope>
</reference>
<dbReference type="WBParaSite" id="SVE_1242400.1">
    <property type="protein sequence ID" value="SVE_1242400.1"/>
    <property type="gene ID" value="SVE_1242400"/>
</dbReference>
<accession>A0A0K0FR97</accession>
<organism evidence="2 3">
    <name type="scientific">Strongyloides venezuelensis</name>
    <name type="common">Threadworm</name>
    <dbReference type="NCBI Taxonomy" id="75913"/>
    <lineage>
        <taxon>Eukaryota</taxon>
        <taxon>Metazoa</taxon>
        <taxon>Ecdysozoa</taxon>
        <taxon>Nematoda</taxon>
        <taxon>Chromadorea</taxon>
        <taxon>Rhabditida</taxon>
        <taxon>Tylenchina</taxon>
        <taxon>Panagrolaimomorpha</taxon>
        <taxon>Strongyloidoidea</taxon>
        <taxon>Strongyloididae</taxon>
        <taxon>Strongyloides</taxon>
    </lineage>
</organism>
<keyword evidence="2" id="KW-1185">Reference proteome</keyword>
<keyword evidence="1" id="KW-1133">Transmembrane helix</keyword>
<protein>
    <submittedName>
        <fullName evidence="3">G-protein coupled receptors family 1 profile domain-containing protein</fullName>
    </submittedName>
</protein>
<feature type="transmembrane region" description="Helical" evidence="1">
    <location>
        <begin position="21"/>
        <end position="40"/>
    </location>
</feature>
<evidence type="ECO:0000313" key="3">
    <source>
        <dbReference type="WBParaSite" id="SVE_1242400.1"/>
    </source>
</evidence>
<dbReference type="AlphaFoldDB" id="A0A0K0FR97"/>
<dbReference type="Proteomes" id="UP000035680">
    <property type="component" value="Unassembled WGS sequence"/>
</dbReference>
<name>A0A0K0FR97_STRVS</name>
<reference evidence="3" key="2">
    <citation type="submission" date="2015-08" db="UniProtKB">
        <authorList>
            <consortium name="WormBaseParasite"/>
        </authorList>
    </citation>
    <scope>IDENTIFICATION</scope>
</reference>
<evidence type="ECO:0000313" key="2">
    <source>
        <dbReference type="Proteomes" id="UP000035680"/>
    </source>
</evidence>
<keyword evidence="1" id="KW-0812">Transmembrane</keyword>
<keyword evidence="1" id="KW-0472">Membrane</keyword>
<evidence type="ECO:0000256" key="1">
    <source>
        <dbReference type="SAM" id="Phobius"/>
    </source>
</evidence>
<proteinExistence type="predicted"/>
<sequence length="78" mass="9167">MCNHQELLHQHCVMRIYSSETMAMGLNSISWFNIILYALYSKNCMNFLNNQIKSLLFFGSGSIICFFLRMSKLKYNTL</sequence>
<feature type="transmembrane region" description="Helical" evidence="1">
    <location>
        <begin position="52"/>
        <end position="70"/>
    </location>
</feature>